<comment type="caution">
    <text evidence="2">The sequence shown here is derived from an EMBL/GenBank/DDBJ whole genome shotgun (WGS) entry which is preliminary data.</text>
</comment>
<gene>
    <name evidence="2" type="ORF">BDA99DRAFT_113717</name>
</gene>
<evidence type="ECO:0000256" key="1">
    <source>
        <dbReference type="SAM" id="MobiDB-lite"/>
    </source>
</evidence>
<reference evidence="2" key="1">
    <citation type="journal article" date="2022" name="IScience">
        <title>Evolution of zygomycete secretomes and the origins of terrestrial fungal ecologies.</title>
        <authorList>
            <person name="Chang Y."/>
            <person name="Wang Y."/>
            <person name="Mondo S."/>
            <person name="Ahrendt S."/>
            <person name="Andreopoulos W."/>
            <person name="Barry K."/>
            <person name="Beard J."/>
            <person name="Benny G.L."/>
            <person name="Blankenship S."/>
            <person name="Bonito G."/>
            <person name="Cuomo C."/>
            <person name="Desiro A."/>
            <person name="Gervers K.A."/>
            <person name="Hundley H."/>
            <person name="Kuo A."/>
            <person name="LaButti K."/>
            <person name="Lang B.F."/>
            <person name="Lipzen A."/>
            <person name="O'Donnell K."/>
            <person name="Pangilinan J."/>
            <person name="Reynolds N."/>
            <person name="Sandor L."/>
            <person name="Smith M.E."/>
            <person name="Tsang A."/>
            <person name="Grigoriev I.V."/>
            <person name="Stajich J.E."/>
            <person name="Spatafora J.W."/>
        </authorList>
    </citation>
    <scope>NUCLEOTIDE SEQUENCE</scope>
    <source>
        <strain evidence="2">RSA 2281</strain>
    </source>
</reference>
<evidence type="ECO:0000313" key="3">
    <source>
        <dbReference type="Proteomes" id="UP001209540"/>
    </source>
</evidence>
<organism evidence="2 3">
    <name type="scientific">Phascolomyces articulosus</name>
    <dbReference type="NCBI Taxonomy" id="60185"/>
    <lineage>
        <taxon>Eukaryota</taxon>
        <taxon>Fungi</taxon>
        <taxon>Fungi incertae sedis</taxon>
        <taxon>Mucoromycota</taxon>
        <taxon>Mucoromycotina</taxon>
        <taxon>Mucoromycetes</taxon>
        <taxon>Mucorales</taxon>
        <taxon>Lichtheimiaceae</taxon>
        <taxon>Phascolomyces</taxon>
    </lineage>
</organism>
<evidence type="ECO:0000313" key="2">
    <source>
        <dbReference type="EMBL" id="KAI9258190.1"/>
    </source>
</evidence>
<feature type="region of interest" description="Disordered" evidence="1">
    <location>
        <begin position="132"/>
        <end position="237"/>
    </location>
</feature>
<feature type="compositionally biased region" description="Polar residues" evidence="1">
    <location>
        <begin position="137"/>
        <end position="155"/>
    </location>
</feature>
<reference evidence="2" key="2">
    <citation type="submission" date="2023-02" db="EMBL/GenBank/DDBJ databases">
        <authorList>
            <consortium name="DOE Joint Genome Institute"/>
            <person name="Mondo S.J."/>
            <person name="Chang Y."/>
            <person name="Wang Y."/>
            <person name="Ahrendt S."/>
            <person name="Andreopoulos W."/>
            <person name="Barry K."/>
            <person name="Beard J."/>
            <person name="Benny G.L."/>
            <person name="Blankenship S."/>
            <person name="Bonito G."/>
            <person name="Cuomo C."/>
            <person name="Desiro A."/>
            <person name="Gervers K.A."/>
            <person name="Hundley H."/>
            <person name="Kuo A."/>
            <person name="LaButti K."/>
            <person name="Lang B.F."/>
            <person name="Lipzen A."/>
            <person name="O'Donnell K."/>
            <person name="Pangilinan J."/>
            <person name="Reynolds N."/>
            <person name="Sandor L."/>
            <person name="Smith M.W."/>
            <person name="Tsang A."/>
            <person name="Grigoriev I.V."/>
            <person name="Stajich J.E."/>
            <person name="Spatafora J.W."/>
        </authorList>
    </citation>
    <scope>NUCLEOTIDE SEQUENCE</scope>
    <source>
        <strain evidence="2">RSA 2281</strain>
    </source>
</reference>
<dbReference type="EMBL" id="JAIXMP010000019">
    <property type="protein sequence ID" value="KAI9258190.1"/>
    <property type="molecule type" value="Genomic_DNA"/>
</dbReference>
<feature type="compositionally biased region" description="Polar residues" evidence="1">
    <location>
        <begin position="186"/>
        <end position="200"/>
    </location>
</feature>
<feature type="compositionally biased region" description="Basic residues" evidence="1">
    <location>
        <begin position="222"/>
        <end position="237"/>
    </location>
</feature>
<keyword evidence="3" id="KW-1185">Reference proteome</keyword>
<sequence length="237" mass="26225">MMPSMMPGFLYCTSAKSRASWGEMKPGILSGFIADMPEEAYSKRTPTWDKAARTWVSSVLKLPSPEDCTKEHKGNEIWAEDQRSWSKYSNGFDEYDEFDEYNDEYYQYATQSNYSQGRPFWSRKSGATYKSYPKKANNVNSTTTTAPKPTAQSVASRPYATFGSAATVKEEPGLKTSTSSSKRKQTAGTSISQQPYSTFGSAVKVKEEVLTPPAVTTASAGSKRRRGGPGNARSRKK</sequence>
<dbReference type="Proteomes" id="UP001209540">
    <property type="component" value="Unassembled WGS sequence"/>
</dbReference>
<proteinExistence type="predicted"/>
<protein>
    <submittedName>
        <fullName evidence="2">Uncharacterized protein</fullName>
    </submittedName>
</protein>
<dbReference type="AlphaFoldDB" id="A0AAD5PCL2"/>
<accession>A0AAD5PCL2</accession>
<name>A0AAD5PCL2_9FUNG</name>